<dbReference type="InterPro" id="IPR000266">
    <property type="entry name" value="Ribosomal_uS17"/>
</dbReference>
<reference evidence="8 9" key="1">
    <citation type="submission" date="2024-01" db="EMBL/GenBank/DDBJ databases">
        <title>Complete genome sequence of Citroniella saccharovorans strain M6.X9, isolated from human fecal sample.</title>
        <authorList>
            <person name="Cheng G."/>
            <person name="Westerholm M."/>
            <person name="Schnurer A."/>
        </authorList>
    </citation>
    <scope>NUCLEOTIDE SEQUENCE [LARGE SCALE GENOMIC DNA]</scope>
    <source>
        <strain evidence="8 9">DSM 29873</strain>
    </source>
</reference>
<organism evidence="8 9">
    <name type="scientific">Citroniella saccharovorans</name>
    <dbReference type="NCBI Taxonomy" id="2053367"/>
    <lineage>
        <taxon>Bacteria</taxon>
        <taxon>Bacillati</taxon>
        <taxon>Bacillota</taxon>
        <taxon>Tissierellia</taxon>
        <taxon>Tissierellales</taxon>
        <taxon>Peptoniphilaceae</taxon>
        <taxon>Citroniella</taxon>
    </lineage>
</organism>
<dbReference type="HAMAP" id="MF_01345_B">
    <property type="entry name" value="Ribosomal_uS17_B"/>
    <property type="match status" value="1"/>
</dbReference>
<evidence type="ECO:0000256" key="4">
    <source>
        <dbReference type="ARBA" id="ARBA00022980"/>
    </source>
</evidence>
<dbReference type="SUPFAM" id="SSF50249">
    <property type="entry name" value="Nucleic acid-binding proteins"/>
    <property type="match status" value="1"/>
</dbReference>
<dbReference type="PRINTS" id="PR00973">
    <property type="entry name" value="RIBOSOMALS17"/>
</dbReference>
<protein>
    <recommendedName>
        <fullName evidence="6">Small ribosomal subunit protein uS17</fullName>
    </recommendedName>
</protein>
<accession>A0AAW9MWW2</accession>
<dbReference type="InterPro" id="IPR012340">
    <property type="entry name" value="NA-bd_OB-fold"/>
</dbReference>
<evidence type="ECO:0000256" key="1">
    <source>
        <dbReference type="ARBA" id="ARBA00010254"/>
    </source>
</evidence>
<keyword evidence="9" id="KW-1185">Reference proteome</keyword>
<evidence type="ECO:0000256" key="3">
    <source>
        <dbReference type="ARBA" id="ARBA00022884"/>
    </source>
</evidence>
<sequence length="84" mass="9793">MERKARKVIVGTVVSNKMDKTIVVEVQSFVTHPIYKKKIKRTNRFKAHDELQECAIGDKVAIMETRPLSKTKRWRLVNIVEKAK</sequence>
<dbReference type="EMBL" id="JAYKOT010000003">
    <property type="protein sequence ID" value="MEB3430089.1"/>
    <property type="molecule type" value="Genomic_DNA"/>
</dbReference>
<comment type="function">
    <text evidence="6">One of the primary rRNA binding proteins, it binds specifically to the 5'-end of 16S ribosomal RNA.</text>
</comment>
<dbReference type="NCBIfam" id="TIGR03635">
    <property type="entry name" value="uS17_bact"/>
    <property type="match status" value="1"/>
</dbReference>
<dbReference type="GO" id="GO:0003735">
    <property type="term" value="F:structural constituent of ribosome"/>
    <property type="evidence" value="ECO:0007669"/>
    <property type="project" value="UniProtKB-UniRule"/>
</dbReference>
<evidence type="ECO:0000313" key="8">
    <source>
        <dbReference type="EMBL" id="MEB3430089.1"/>
    </source>
</evidence>
<dbReference type="Gene3D" id="2.40.50.140">
    <property type="entry name" value="Nucleic acid-binding proteins"/>
    <property type="match status" value="1"/>
</dbReference>
<dbReference type="RefSeq" id="WP_324620249.1">
    <property type="nucleotide sequence ID" value="NZ_JAYKOT010000003.1"/>
</dbReference>
<evidence type="ECO:0000256" key="2">
    <source>
        <dbReference type="ARBA" id="ARBA00022730"/>
    </source>
</evidence>
<evidence type="ECO:0000256" key="6">
    <source>
        <dbReference type="HAMAP-Rule" id="MF_01345"/>
    </source>
</evidence>
<dbReference type="GO" id="GO:0019843">
    <property type="term" value="F:rRNA binding"/>
    <property type="evidence" value="ECO:0007669"/>
    <property type="project" value="UniProtKB-UniRule"/>
</dbReference>
<evidence type="ECO:0000256" key="5">
    <source>
        <dbReference type="ARBA" id="ARBA00023274"/>
    </source>
</evidence>
<gene>
    <name evidence="6 8" type="primary">rpsQ</name>
    <name evidence="8" type="ORF">VLK81_08825</name>
</gene>
<dbReference type="InterPro" id="IPR019984">
    <property type="entry name" value="Ribosomal_uS17_bact/chlr"/>
</dbReference>
<dbReference type="NCBIfam" id="NF004123">
    <property type="entry name" value="PRK05610.1"/>
    <property type="match status" value="1"/>
</dbReference>
<keyword evidence="5 6" id="KW-0687">Ribonucleoprotein</keyword>
<evidence type="ECO:0000256" key="7">
    <source>
        <dbReference type="RuleBase" id="RU003872"/>
    </source>
</evidence>
<proteinExistence type="inferred from homology"/>
<dbReference type="AlphaFoldDB" id="A0AAW9MWW2"/>
<dbReference type="InterPro" id="IPR019979">
    <property type="entry name" value="Ribosomal_uS17_CS"/>
</dbReference>
<name>A0AAW9MWW2_9FIRM</name>
<comment type="caution">
    <text evidence="8">The sequence shown here is derived from an EMBL/GenBank/DDBJ whole genome shotgun (WGS) entry which is preliminary data.</text>
</comment>
<keyword evidence="4 6" id="KW-0689">Ribosomal protein</keyword>
<keyword evidence="2 6" id="KW-0699">rRNA-binding</keyword>
<dbReference type="PROSITE" id="PS00056">
    <property type="entry name" value="RIBOSOMAL_S17"/>
    <property type="match status" value="1"/>
</dbReference>
<keyword evidence="3 6" id="KW-0694">RNA-binding</keyword>
<dbReference type="CDD" id="cd00364">
    <property type="entry name" value="Ribosomal_uS17"/>
    <property type="match status" value="1"/>
</dbReference>
<dbReference type="GO" id="GO:0006412">
    <property type="term" value="P:translation"/>
    <property type="evidence" value="ECO:0007669"/>
    <property type="project" value="UniProtKB-UniRule"/>
</dbReference>
<comment type="similarity">
    <text evidence="1 6 7">Belongs to the universal ribosomal protein uS17 family.</text>
</comment>
<evidence type="ECO:0000313" key="9">
    <source>
        <dbReference type="Proteomes" id="UP001357733"/>
    </source>
</evidence>
<dbReference type="PANTHER" id="PTHR10744:SF1">
    <property type="entry name" value="SMALL RIBOSOMAL SUBUNIT PROTEIN US17M"/>
    <property type="match status" value="1"/>
</dbReference>
<dbReference type="Proteomes" id="UP001357733">
    <property type="component" value="Unassembled WGS sequence"/>
</dbReference>
<dbReference type="Pfam" id="PF00366">
    <property type="entry name" value="Ribosomal_S17"/>
    <property type="match status" value="1"/>
</dbReference>
<dbReference type="GO" id="GO:0022627">
    <property type="term" value="C:cytosolic small ribosomal subunit"/>
    <property type="evidence" value="ECO:0007669"/>
    <property type="project" value="UniProtKB-UniRule"/>
</dbReference>
<comment type="subunit">
    <text evidence="6">Part of the 30S ribosomal subunit.</text>
</comment>
<dbReference type="PANTHER" id="PTHR10744">
    <property type="entry name" value="40S RIBOSOMAL PROTEIN S11 FAMILY MEMBER"/>
    <property type="match status" value="1"/>
</dbReference>